<sequence>LVSVLESQPDLSTLLGALELIPDVTAAVAAACDITILAPTNDAFACIAPDSDVGKALAAGDTEAITALISYHVLNGTYKSTDFAATPTFVHTLLTPSISIAGEAVTNVTGGQNVELILNGTSAEIISGGGAVSTVTEADIQVGRTTIHKIDHVLTIPSKASVTAQNAGLTSAVEALTKASLAPTLDTVADLTIFVPTNEAFKSVPSDIDLKTLTTVLTYHAVAGSVLFSTSLSNTSVTTLQGGDIMVTVSDAGVMVNRAKVVIADVLIANGVVHVIDRVLVP</sequence>
<dbReference type="eggNOG" id="KOG1437">
    <property type="taxonomic scope" value="Eukaryota"/>
</dbReference>
<name>M3AUC8_PSEFD</name>
<dbReference type="EMBL" id="KB446560">
    <property type="protein sequence ID" value="EME81087.1"/>
    <property type="molecule type" value="Genomic_DNA"/>
</dbReference>
<evidence type="ECO:0000313" key="3">
    <source>
        <dbReference type="Proteomes" id="UP000016932"/>
    </source>
</evidence>
<dbReference type="InterPro" id="IPR050904">
    <property type="entry name" value="Adhesion/Biosynth-related"/>
</dbReference>
<dbReference type="GO" id="GO:0000329">
    <property type="term" value="C:fungal-type vacuole membrane"/>
    <property type="evidence" value="ECO:0007669"/>
    <property type="project" value="TreeGrafter"/>
</dbReference>
<dbReference type="SMART" id="SM00554">
    <property type="entry name" value="FAS1"/>
    <property type="match status" value="2"/>
</dbReference>
<dbReference type="AlphaFoldDB" id="M3AUC8"/>
<feature type="domain" description="FAS1" evidence="1">
    <location>
        <begin position="156"/>
        <end position="280"/>
    </location>
</feature>
<feature type="non-terminal residue" evidence="2">
    <location>
        <position position="1"/>
    </location>
</feature>
<feature type="non-terminal residue" evidence="2">
    <location>
        <position position="282"/>
    </location>
</feature>
<dbReference type="Gene3D" id="2.30.180.10">
    <property type="entry name" value="FAS1 domain"/>
    <property type="match status" value="2"/>
</dbReference>
<dbReference type="PANTHER" id="PTHR10900:SF77">
    <property type="entry name" value="FI19380P1"/>
    <property type="match status" value="1"/>
</dbReference>
<accession>M3AUC8</accession>
<dbReference type="HOGENOM" id="CLU_031281_2_2_1"/>
<dbReference type="InterPro" id="IPR036378">
    <property type="entry name" value="FAS1_dom_sf"/>
</dbReference>
<gene>
    <name evidence="2" type="ORF">MYCFIDRAFT_15011</name>
</gene>
<dbReference type="OrthoDB" id="286301at2759"/>
<dbReference type="GO" id="GO:0016236">
    <property type="term" value="P:macroautophagy"/>
    <property type="evidence" value="ECO:0007669"/>
    <property type="project" value="TreeGrafter"/>
</dbReference>
<dbReference type="KEGG" id="pfj:MYCFIDRAFT_15011"/>
<feature type="domain" description="FAS1" evidence="1">
    <location>
        <begin position="1"/>
        <end position="154"/>
    </location>
</feature>
<dbReference type="Pfam" id="PF02469">
    <property type="entry name" value="Fasciclin"/>
    <property type="match status" value="2"/>
</dbReference>
<proteinExistence type="predicted"/>
<dbReference type="SUPFAM" id="SSF82153">
    <property type="entry name" value="FAS1 domain"/>
    <property type="match status" value="2"/>
</dbReference>
<dbReference type="VEuPathDB" id="FungiDB:MYCFIDRAFT_15011"/>
<dbReference type="PROSITE" id="PS50213">
    <property type="entry name" value="FAS1"/>
    <property type="match status" value="2"/>
</dbReference>
<dbReference type="PANTHER" id="PTHR10900">
    <property type="entry name" value="PERIOSTIN-RELATED"/>
    <property type="match status" value="1"/>
</dbReference>
<reference evidence="2 3" key="1">
    <citation type="journal article" date="2012" name="PLoS Pathog.">
        <title>Diverse lifestyles and strategies of plant pathogenesis encoded in the genomes of eighteen Dothideomycetes fungi.</title>
        <authorList>
            <person name="Ohm R.A."/>
            <person name="Feau N."/>
            <person name="Henrissat B."/>
            <person name="Schoch C.L."/>
            <person name="Horwitz B.A."/>
            <person name="Barry K.W."/>
            <person name="Condon B.J."/>
            <person name="Copeland A.C."/>
            <person name="Dhillon B."/>
            <person name="Glaser F."/>
            <person name="Hesse C.N."/>
            <person name="Kosti I."/>
            <person name="LaButti K."/>
            <person name="Lindquist E.A."/>
            <person name="Lucas S."/>
            <person name="Salamov A.A."/>
            <person name="Bradshaw R.E."/>
            <person name="Ciuffetti L."/>
            <person name="Hamelin R.C."/>
            <person name="Kema G.H.J."/>
            <person name="Lawrence C."/>
            <person name="Scott J.A."/>
            <person name="Spatafora J.W."/>
            <person name="Turgeon B.G."/>
            <person name="de Wit P.J.G.M."/>
            <person name="Zhong S."/>
            <person name="Goodwin S.B."/>
            <person name="Grigoriev I.V."/>
        </authorList>
    </citation>
    <scope>NUCLEOTIDE SEQUENCE [LARGE SCALE GENOMIC DNA]</scope>
    <source>
        <strain evidence="2 3">CIRAD86</strain>
    </source>
</reference>
<dbReference type="InterPro" id="IPR000782">
    <property type="entry name" value="FAS1_domain"/>
</dbReference>
<dbReference type="RefSeq" id="XP_007927883.1">
    <property type="nucleotide sequence ID" value="XM_007929692.1"/>
</dbReference>
<dbReference type="STRING" id="383855.M3AUC8"/>
<dbReference type="FunFam" id="2.30.180.10:FF:000032">
    <property type="entry name" value="Fasciclin domain-containing protein, putative"/>
    <property type="match status" value="1"/>
</dbReference>
<organism evidence="2 3">
    <name type="scientific">Pseudocercospora fijiensis (strain CIRAD86)</name>
    <name type="common">Black leaf streak disease fungus</name>
    <name type="synonym">Mycosphaerella fijiensis</name>
    <dbReference type="NCBI Taxonomy" id="383855"/>
    <lineage>
        <taxon>Eukaryota</taxon>
        <taxon>Fungi</taxon>
        <taxon>Dikarya</taxon>
        <taxon>Ascomycota</taxon>
        <taxon>Pezizomycotina</taxon>
        <taxon>Dothideomycetes</taxon>
        <taxon>Dothideomycetidae</taxon>
        <taxon>Mycosphaerellales</taxon>
        <taxon>Mycosphaerellaceae</taxon>
        <taxon>Pseudocercospora</taxon>
    </lineage>
</organism>
<dbReference type="GeneID" id="19331489"/>
<keyword evidence="3" id="KW-1185">Reference proteome</keyword>
<dbReference type="Proteomes" id="UP000016932">
    <property type="component" value="Unassembled WGS sequence"/>
</dbReference>
<evidence type="ECO:0000313" key="2">
    <source>
        <dbReference type="EMBL" id="EME81087.1"/>
    </source>
</evidence>
<evidence type="ECO:0000259" key="1">
    <source>
        <dbReference type="PROSITE" id="PS50213"/>
    </source>
</evidence>
<protein>
    <recommendedName>
        <fullName evidence="1">FAS1 domain-containing protein</fullName>
    </recommendedName>
</protein>